<evidence type="ECO:0000313" key="2">
    <source>
        <dbReference type="EMBL" id="ADL19093.1"/>
    </source>
</evidence>
<feature type="domain" description="Methyltransferase type 11" evidence="1">
    <location>
        <begin position="43"/>
        <end position="126"/>
    </location>
</feature>
<keyword evidence="3" id="KW-1185">Reference proteome</keyword>
<name>D9Q1A5_ACIS3</name>
<dbReference type="InterPro" id="IPR029063">
    <property type="entry name" value="SAM-dependent_MTases_sf"/>
</dbReference>
<proteinExistence type="predicted"/>
<dbReference type="AlphaFoldDB" id="D9Q1A5"/>
<gene>
    <name evidence="2" type="ordered locus">ASAC_0687</name>
</gene>
<dbReference type="EMBL" id="CP001742">
    <property type="protein sequence ID" value="ADL19093.1"/>
    <property type="molecule type" value="Genomic_DNA"/>
</dbReference>
<dbReference type="KEGG" id="asc:ASAC_0687"/>
<protein>
    <submittedName>
        <fullName evidence="2">SAM-dependent methyl transferase</fullName>
    </submittedName>
</protein>
<reference evidence="2 3" key="1">
    <citation type="journal article" date="2010" name="Appl. Environ. Microbiol.">
        <title>The genome sequence of the crenarchaeon Acidilobus saccharovorans supports a new order, Acidilobales, and suggests an important ecological role in terrestrial acidic hot springs.</title>
        <authorList>
            <person name="Mardanov A.V."/>
            <person name="Svetlitchnyi V.A."/>
            <person name="Beletsky A.V."/>
            <person name="Prokofeva M.I."/>
            <person name="Bonch-Osmolovskaya E.A."/>
            <person name="Ravin N.V."/>
            <person name="Skryabin K.G."/>
        </authorList>
    </citation>
    <scope>NUCLEOTIDE SEQUENCE [LARGE SCALE GENOMIC DNA]</scope>
    <source>
        <strain evidence="3">DSM 16705 / JCM 18335 / VKM B-2471 / 345-15</strain>
    </source>
</reference>
<evidence type="ECO:0000259" key="1">
    <source>
        <dbReference type="Pfam" id="PF08241"/>
    </source>
</evidence>
<evidence type="ECO:0000313" key="3">
    <source>
        <dbReference type="Proteomes" id="UP000000346"/>
    </source>
</evidence>
<dbReference type="STRING" id="666510.ASAC_0687"/>
<dbReference type="Proteomes" id="UP000000346">
    <property type="component" value="Chromosome"/>
</dbReference>
<dbReference type="InParanoid" id="D9Q1A5"/>
<sequence length="210" mass="22752">MGWEPFERLHSRYDSWFSRNAVTAENEVKALMKAVEGAGRPCVEVGSGTGFFASRLGCLGVEPSVNMARLALRRGVQSVQGRAEALPLRDSSVSAVIFVVTLCFLSDPAAAMAEASRALVRGGVLVSCIVARSSPWGQHYIGLGRAGHPFYSIAKFYDVDEVESMAVSAGLRPEGHFATLTYGPLDEPREEEPREYSGAEGFVCSRFRKA</sequence>
<keyword evidence="2" id="KW-0808">Transferase</keyword>
<organism evidence="2 3">
    <name type="scientific">Acidilobus saccharovorans (strain DSM 16705 / JCM 18335 / VKM B-2471 / 345-15)</name>
    <dbReference type="NCBI Taxonomy" id="666510"/>
    <lineage>
        <taxon>Archaea</taxon>
        <taxon>Thermoproteota</taxon>
        <taxon>Thermoprotei</taxon>
        <taxon>Acidilobales</taxon>
        <taxon>Acidilobaceae</taxon>
        <taxon>Acidilobus</taxon>
    </lineage>
</organism>
<dbReference type="SUPFAM" id="SSF53335">
    <property type="entry name" value="S-adenosyl-L-methionine-dependent methyltransferases"/>
    <property type="match status" value="1"/>
</dbReference>
<dbReference type="InterPro" id="IPR013216">
    <property type="entry name" value="Methyltransf_11"/>
</dbReference>
<accession>D9Q1A5</accession>
<dbReference type="GO" id="GO:0008757">
    <property type="term" value="F:S-adenosylmethionine-dependent methyltransferase activity"/>
    <property type="evidence" value="ECO:0007669"/>
    <property type="project" value="InterPro"/>
</dbReference>
<dbReference type="Gene3D" id="3.40.50.150">
    <property type="entry name" value="Vaccinia Virus protein VP39"/>
    <property type="match status" value="1"/>
</dbReference>
<dbReference type="HOGENOM" id="CLU_037990_14_1_2"/>
<dbReference type="eggNOG" id="arCOG01773">
    <property type="taxonomic scope" value="Archaea"/>
</dbReference>
<dbReference type="Pfam" id="PF08241">
    <property type="entry name" value="Methyltransf_11"/>
    <property type="match status" value="1"/>
</dbReference>